<reference evidence="1 2" key="1">
    <citation type="submission" date="2021-06" db="EMBL/GenBank/DDBJ databases">
        <title>Caerostris extrusa draft genome.</title>
        <authorList>
            <person name="Kono N."/>
            <person name="Arakawa K."/>
        </authorList>
    </citation>
    <scope>NUCLEOTIDE SEQUENCE [LARGE SCALE GENOMIC DNA]</scope>
</reference>
<gene>
    <name evidence="1" type="ORF">CEXT_497931</name>
</gene>
<dbReference type="Proteomes" id="UP001054945">
    <property type="component" value="Unassembled WGS sequence"/>
</dbReference>
<dbReference type="AlphaFoldDB" id="A0AAV4TC29"/>
<accession>A0AAV4TC29</accession>
<evidence type="ECO:0000313" key="1">
    <source>
        <dbReference type="EMBL" id="GIY43744.1"/>
    </source>
</evidence>
<organism evidence="1 2">
    <name type="scientific">Caerostris extrusa</name>
    <name type="common">Bark spider</name>
    <name type="synonym">Caerostris bankana</name>
    <dbReference type="NCBI Taxonomy" id="172846"/>
    <lineage>
        <taxon>Eukaryota</taxon>
        <taxon>Metazoa</taxon>
        <taxon>Ecdysozoa</taxon>
        <taxon>Arthropoda</taxon>
        <taxon>Chelicerata</taxon>
        <taxon>Arachnida</taxon>
        <taxon>Araneae</taxon>
        <taxon>Araneomorphae</taxon>
        <taxon>Entelegynae</taxon>
        <taxon>Araneoidea</taxon>
        <taxon>Araneidae</taxon>
        <taxon>Caerostris</taxon>
    </lineage>
</organism>
<keyword evidence="2" id="KW-1185">Reference proteome</keyword>
<sequence>MGKGKKIRKDDTTEAFDGLMSKSHPPVWVVWTLLKASVPANLSTTDARVFFLSMLQDCTVGDGRKWNTLWNRFREGWCGGQLILFLKYMHLSHTGQRLPFSGMSLIQWSSLMTWRHYASTLALISWWRALGNSCPRILFINRKFMLFGDMGRKEIW</sequence>
<name>A0AAV4TC29_CAEEX</name>
<proteinExistence type="predicted"/>
<protein>
    <submittedName>
        <fullName evidence="1">Uncharacterized protein</fullName>
    </submittedName>
</protein>
<dbReference type="EMBL" id="BPLR01011022">
    <property type="protein sequence ID" value="GIY43744.1"/>
    <property type="molecule type" value="Genomic_DNA"/>
</dbReference>
<comment type="caution">
    <text evidence="1">The sequence shown here is derived from an EMBL/GenBank/DDBJ whole genome shotgun (WGS) entry which is preliminary data.</text>
</comment>
<evidence type="ECO:0000313" key="2">
    <source>
        <dbReference type="Proteomes" id="UP001054945"/>
    </source>
</evidence>